<dbReference type="InterPro" id="IPR036390">
    <property type="entry name" value="WH_DNA-bd_sf"/>
</dbReference>
<dbReference type="InterPro" id="IPR036388">
    <property type="entry name" value="WH-like_DNA-bd_sf"/>
</dbReference>
<keyword evidence="2" id="KW-0805">Transcription regulation</keyword>
<dbReference type="RefSeq" id="WP_248995340.1">
    <property type="nucleotide sequence ID" value="NZ_JAKIKP010000004.1"/>
</dbReference>
<name>A0A9X2CI49_9GAMM</name>
<gene>
    <name evidence="6" type="ORF">L2672_08195</name>
</gene>
<dbReference type="SUPFAM" id="SSF46785">
    <property type="entry name" value="Winged helix' DNA-binding domain"/>
    <property type="match status" value="1"/>
</dbReference>
<dbReference type="GO" id="GO:0000976">
    <property type="term" value="F:transcription cis-regulatory region binding"/>
    <property type="evidence" value="ECO:0007669"/>
    <property type="project" value="TreeGrafter"/>
</dbReference>
<dbReference type="GO" id="GO:0003700">
    <property type="term" value="F:DNA-binding transcription factor activity"/>
    <property type="evidence" value="ECO:0007669"/>
    <property type="project" value="InterPro"/>
</dbReference>
<dbReference type="Pfam" id="PF03466">
    <property type="entry name" value="LysR_substrate"/>
    <property type="match status" value="1"/>
</dbReference>
<dbReference type="PANTHER" id="PTHR30126">
    <property type="entry name" value="HTH-TYPE TRANSCRIPTIONAL REGULATOR"/>
    <property type="match status" value="1"/>
</dbReference>
<dbReference type="InterPro" id="IPR000847">
    <property type="entry name" value="LysR_HTH_N"/>
</dbReference>
<comment type="caution">
    <text evidence="6">The sequence shown here is derived from an EMBL/GenBank/DDBJ whole genome shotgun (WGS) entry which is preliminary data.</text>
</comment>
<evidence type="ECO:0000256" key="1">
    <source>
        <dbReference type="ARBA" id="ARBA00009437"/>
    </source>
</evidence>
<dbReference type="PANTHER" id="PTHR30126:SF99">
    <property type="entry name" value="TRANSCRIPTIONAL REGULATOR LYSR FAMILY"/>
    <property type="match status" value="1"/>
</dbReference>
<accession>A0A9X2CI49</accession>
<dbReference type="EMBL" id="JAKIKP010000004">
    <property type="protein sequence ID" value="MCL1142667.1"/>
    <property type="molecule type" value="Genomic_DNA"/>
</dbReference>
<dbReference type="InterPro" id="IPR005119">
    <property type="entry name" value="LysR_subst-bd"/>
</dbReference>
<organism evidence="6 7">
    <name type="scientific">Shewanella gaetbuli</name>
    <dbReference type="NCBI Taxonomy" id="220752"/>
    <lineage>
        <taxon>Bacteria</taxon>
        <taxon>Pseudomonadati</taxon>
        <taxon>Pseudomonadota</taxon>
        <taxon>Gammaproteobacteria</taxon>
        <taxon>Alteromonadales</taxon>
        <taxon>Shewanellaceae</taxon>
        <taxon>Shewanella</taxon>
    </lineage>
</organism>
<keyword evidence="7" id="KW-1185">Reference proteome</keyword>
<evidence type="ECO:0000256" key="3">
    <source>
        <dbReference type="ARBA" id="ARBA00023125"/>
    </source>
</evidence>
<dbReference type="Gene3D" id="3.40.190.10">
    <property type="entry name" value="Periplasmic binding protein-like II"/>
    <property type="match status" value="2"/>
</dbReference>
<dbReference type="Pfam" id="PF00126">
    <property type="entry name" value="HTH_1"/>
    <property type="match status" value="1"/>
</dbReference>
<keyword evidence="3" id="KW-0238">DNA-binding</keyword>
<evidence type="ECO:0000256" key="4">
    <source>
        <dbReference type="ARBA" id="ARBA00023163"/>
    </source>
</evidence>
<evidence type="ECO:0000256" key="2">
    <source>
        <dbReference type="ARBA" id="ARBA00023015"/>
    </source>
</evidence>
<dbReference type="CDD" id="cd05466">
    <property type="entry name" value="PBP2_LTTR_substrate"/>
    <property type="match status" value="1"/>
</dbReference>
<evidence type="ECO:0000313" key="6">
    <source>
        <dbReference type="EMBL" id="MCL1142667.1"/>
    </source>
</evidence>
<dbReference type="SUPFAM" id="SSF53850">
    <property type="entry name" value="Periplasmic binding protein-like II"/>
    <property type="match status" value="1"/>
</dbReference>
<dbReference type="AlphaFoldDB" id="A0A9X2CI49"/>
<feature type="domain" description="HTH lysR-type" evidence="5">
    <location>
        <begin position="2"/>
        <end position="59"/>
    </location>
</feature>
<evidence type="ECO:0000313" key="7">
    <source>
        <dbReference type="Proteomes" id="UP001139333"/>
    </source>
</evidence>
<dbReference type="PRINTS" id="PR00039">
    <property type="entry name" value="HTHLYSR"/>
</dbReference>
<dbReference type="PROSITE" id="PS50931">
    <property type="entry name" value="HTH_LYSR"/>
    <property type="match status" value="1"/>
</dbReference>
<dbReference type="Gene3D" id="1.10.10.10">
    <property type="entry name" value="Winged helix-like DNA-binding domain superfamily/Winged helix DNA-binding domain"/>
    <property type="match status" value="1"/>
</dbReference>
<dbReference type="FunFam" id="1.10.10.10:FF:000001">
    <property type="entry name" value="LysR family transcriptional regulator"/>
    <property type="match status" value="1"/>
</dbReference>
<evidence type="ECO:0000259" key="5">
    <source>
        <dbReference type="PROSITE" id="PS50931"/>
    </source>
</evidence>
<reference evidence="6" key="1">
    <citation type="submission" date="2022-01" db="EMBL/GenBank/DDBJ databases">
        <title>Whole genome-based taxonomy of the Shewanellaceae.</title>
        <authorList>
            <person name="Martin-Rodriguez A.J."/>
        </authorList>
    </citation>
    <scope>NUCLEOTIDE SEQUENCE</scope>
    <source>
        <strain evidence="6">DSM 16422</strain>
    </source>
</reference>
<comment type="similarity">
    <text evidence="1">Belongs to the LysR transcriptional regulatory family.</text>
</comment>
<protein>
    <submittedName>
        <fullName evidence="6">LysR family transcriptional regulator</fullName>
    </submittedName>
</protein>
<dbReference type="Proteomes" id="UP001139333">
    <property type="component" value="Unassembled WGS sequence"/>
</dbReference>
<keyword evidence="4" id="KW-0804">Transcription</keyword>
<proteinExistence type="inferred from homology"/>
<sequence length="298" mass="33808">MLNQQWLSTFIVLVEEGHFTRTAEKLFMTQPGVSQHIKKLEQQVGCPLIIRVGKRFELTDAGLAIFEYAQLMKQQQQELLTSVINDDATIGDCKIGCSGSMASLLYPHLIEQQQAYPQLRMRLEAGPNKGTIAGVLSNQLDIGIVTQQTDKNTLLSRHIGEQSLCVVIPKKIASATVEPIVDYHFLEQLGLIDHPDAHFYWQQIASEYFNDARNKEIKTTGYVNQLNQILLPVAKGLGFTVLPEFAMRSFTRQQDIRIAEVAPNKPLTLFEPLYLIHKRHKPLAKRYSKIVELIMRIV</sequence>